<keyword evidence="10" id="KW-1185">Reference proteome</keyword>
<keyword evidence="5 7" id="KW-0472">Membrane</keyword>
<evidence type="ECO:0000256" key="5">
    <source>
        <dbReference type="ARBA" id="ARBA00023136"/>
    </source>
</evidence>
<keyword evidence="4 7" id="KW-1133">Transmembrane helix</keyword>
<evidence type="ECO:0000256" key="4">
    <source>
        <dbReference type="ARBA" id="ARBA00022989"/>
    </source>
</evidence>
<accession>A0ABT8KRC4</accession>
<evidence type="ECO:0000256" key="6">
    <source>
        <dbReference type="RuleBase" id="RU004057"/>
    </source>
</evidence>
<sequence>MEILNKVLYWISTGLMLPVVVILLFLFLRSLAAIGSFYGTYMNRLRASKILDTFLGDVSESGLKEKESPKGKAPIFAYLERLFNATQSPVNREKTLADFELAMARQLASTKSMSKLGPVLGLMGTLIPMGPALIGLASGNIASMAENMQVAFSTTVVGLIVGAIGFILTEVKQRWFAKDLSQLHYIADLITEENEKKKK</sequence>
<evidence type="ECO:0000256" key="1">
    <source>
        <dbReference type="ARBA" id="ARBA00004651"/>
    </source>
</evidence>
<evidence type="ECO:0000313" key="10">
    <source>
        <dbReference type="Proteomes" id="UP001172082"/>
    </source>
</evidence>
<dbReference type="InterPro" id="IPR050790">
    <property type="entry name" value="ExbB/TolQ_transport"/>
</dbReference>
<comment type="subcellular location">
    <subcellularLocation>
        <location evidence="1">Cell membrane</location>
        <topology evidence="1">Multi-pass membrane protein</topology>
    </subcellularLocation>
    <subcellularLocation>
        <location evidence="6">Membrane</location>
        <topology evidence="6">Multi-pass membrane protein</topology>
    </subcellularLocation>
</comment>
<dbReference type="Pfam" id="PF01618">
    <property type="entry name" value="MotA_ExbB"/>
    <property type="match status" value="1"/>
</dbReference>
<dbReference type="PANTHER" id="PTHR30625">
    <property type="entry name" value="PROTEIN TOLQ"/>
    <property type="match status" value="1"/>
</dbReference>
<gene>
    <name evidence="9" type="ORF">QQ008_15300</name>
</gene>
<evidence type="ECO:0000256" key="7">
    <source>
        <dbReference type="SAM" id="Phobius"/>
    </source>
</evidence>
<keyword evidence="6" id="KW-0653">Protein transport</keyword>
<dbReference type="EMBL" id="JAUJEA010000005">
    <property type="protein sequence ID" value="MDN5202754.1"/>
    <property type="molecule type" value="Genomic_DNA"/>
</dbReference>
<dbReference type="InterPro" id="IPR002898">
    <property type="entry name" value="MotA_ExbB_proton_chnl"/>
</dbReference>
<keyword evidence="2" id="KW-1003">Cell membrane</keyword>
<dbReference type="RefSeq" id="WP_346752776.1">
    <property type="nucleotide sequence ID" value="NZ_JAUJEA010000005.1"/>
</dbReference>
<evidence type="ECO:0000256" key="3">
    <source>
        <dbReference type="ARBA" id="ARBA00022692"/>
    </source>
</evidence>
<keyword evidence="6" id="KW-0813">Transport</keyword>
<reference evidence="9" key="1">
    <citation type="submission" date="2023-06" db="EMBL/GenBank/DDBJ databases">
        <title>Genomic of Parafulvivirga corallium.</title>
        <authorList>
            <person name="Wang G."/>
        </authorList>
    </citation>
    <scope>NUCLEOTIDE SEQUENCE</scope>
    <source>
        <strain evidence="9">BMA10</strain>
    </source>
</reference>
<proteinExistence type="inferred from homology"/>
<feature type="domain" description="MotA/TolQ/ExbB proton channel" evidence="8">
    <location>
        <begin position="93"/>
        <end position="169"/>
    </location>
</feature>
<comment type="caution">
    <text evidence="9">The sequence shown here is derived from an EMBL/GenBank/DDBJ whole genome shotgun (WGS) entry which is preliminary data.</text>
</comment>
<dbReference type="Proteomes" id="UP001172082">
    <property type="component" value="Unassembled WGS sequence"/>
</dbReference>
<comment type="similarity">
    <text evidence="6">Belongs to the exbB/tolQ family.</text>
</comment>
<dbReference type="PANTHER" id="PTHR30625:SF3">
    <property type="entry name" value="TOL-PAL SYSTEM PROTEIN TOLQ"/>
    <property type="match status" value="1"/>
</dbReference>
<keyword evidence="3 7" id="KW-0812">Transmembrane</keyword>
<feature type="transmembrane region" description="Helical" evidence="7">
    <location>
        <begin position="119"/>
        <end position="142"/>
    </location>
</feature>
<name>A0ABT8KRC4_9BACT</name>
<feature type="transmembrane region" description="Helical" evidence="7">
    <location>
        <begin position="148"/>
        <end position="168"/>
    </location>
</feature>
<evidence type="ECO:0000256" key="2">
    <source>
        <dbReference type="ARBA" id="ARBA00022475"/>
    </source>
</evidence>
<organism evidence="9 10">
    <name type="scientific">Splendidivirga corallicola</name>
    <dbReference type="NCBI Taxonomy" id="3051826"/>
    <lineage>
        <taxon>Bacteria</taxon>
        <taxon>Pseudomonadati</taxon>
        <taxon>Bacteroidota</taxon>
        <taxon>Cytophagia</taxon>
        <taxon>Cytophagales</taxon>
        <taxon>Splendidivirgaceae</taxon>
        <taxon>Splendidivirga</taxon>
    </lineage>
</organism>
<evidence type="ECO:0000313" key="9">
    <source>
        <dbReference type="EMBL" id="MDN5202754.1"/>
    </source>
</evidence>
<protein>
    <submittedName>
        <fullName evidence="9">MotA/TolQ/ExbB proton channel family protein</fullName>
    </submittedName>
</protein>
<evidence type="ECO:0000259" key="8">
    <source>
        <dbReference type="Pfam" id="PF01618"/>
    </source>
</evidence>
<feature type="transmembrane region" description="Helical" evidence="7">
    <location>
        <begin position="15"/>
        <end position="39"/>
    </location>
</feature>